<reference evidence="2" key="1">
    <citation type="submission" date="2021-01" db="EMBL/GenBank/DDBJ databases">
        <authorList>
            <person name="Corre E."/>
            <person name="Pelletier E."/>
            <person name="Niang G."/>
            <person name="Scheremetjew M."/>
            <person name="Finn R."/>
            <person name="Kale V."/>
            <person name="Holt S."/>
            <person name="Cochrane G."/>
            <person name="Meng A."/>
            <person name="Brown T."/>
            <person name="Cohen L."/>
        </authorList>
    </citation>
    <scope>NUCLEOTIDE SEQUENCE</scope>
    <source>
        <strain evidence="2">CCMP281</strain>
    </source>
</reference>
<dbReference type="InterPro" id="IPR021466">
    <property type="entry name" value="Put_rhamnosyl_transferase"/>
</dbReference>
<dbReference type="EMBL" id="HBHX01047707">
    <property type="protein sequence ID" value="CAE0127061.1"/>
    <property type="molecule type" value="Transcribed_RNA"/>
</dbReference>
<protein>
    <submittedName>
        <fullName evidence="2">Uncharacterized protein</fullName>
    </submittedName>
</protein>
<gene>
    <name evidence="2" type="ORF">HERI1096_LOCUS26413</name>
</gene>
<feature type="compositionally biased region" description="Gly residues" evidence="1">
    <location>
        <begin position="72"/>
        <end position="86"/>
    </location>
</feature>
<accession>A0A7S3B791</accession>
<proteinExistence type="predicted"/>
<evidence type="ECO:0000256" key="1">
    <source>
        <dbReference type="SAM" id="MobiDB-lite"/>
    </source>
</evidence>
<sequence>MLPARKGTVPVTYDSVRDSHGAQILVNRIEAVQQPALRACLQGLFPKRQTPSNLDLPKMTRSRRFSGSLYSGQGGGGGGGGSGDGGSMDTSTSRGVLPWWAGRGGKPVLHVVLSRFLPPLHGNTTVQSAGLQVSLFTTFTLPSMAAQTSQAFVWLVYVDDAFPPSAFAALFAALAPFPRFHLIKAEKDLDPIKLSCREQLQLAGIWTDPPSGEPLSVSTRLEVGDALFGSAMAMLRFEVERKARPHALFCWRRKISWQAYGGGSRQEFGAGVSNCRAGVLNLADQKPSSQGSVNECVKTGLTLVTLSQGVSVFSAQWKLHTARALVPDIGWARPLRCLSGEGQILEDSAKRRIHELSWRLRGQLLNAYNVSIDAVVQANTHVLDYTRGAHSAKLP</sequence>
<dbReference type="Pfam" id="PF11316">
    <property type="entry name" value="Rhamno_transf"/>
    <property type="match status" value="1"/>
</dbReference>
<evidence type="ECO:0000313" key="2">
    <source>
        <dbReference type="EMBL" id="CAE0127061.1"/>
    </source>
</evidence>
<organism evidence="2">
    <name type="scientific">Haptolina ericina</name>
    <dbReference type="NCBI Taxonomy" id="156174"/>
    <lineage>
        <taxon>Eukaryota</taxon>
        <taxon>Haptista</taxon>
        <taxon>Haptophyta</taxon>
        <taxon>Prymnesiophyceae</taxon>
        <taxon>Prymnesiales</taxon>
        <taxon>Prymnesiaceae</taxon>
        <taxon>Haptolina</taxon>
    </lineage>
</organism>
<feature type="region of interest" description="Disordered" evidence="1">
    <location>
        <begin position="67"/>
        <end position="90"/>
    </location>
</feature>
<dbReference type="AlphaFoldDB" id="A0A7S3B791"/>
<name>A0A7S3B791_9EUKA</name>